<dbReference type="AlphaFoldDB" id="A0A2R6X5P6"/>
<keyword evidence="3" id="KW-1185">Reference proteome</keyword>
<name>A0A2R6X5P6_MARPO</name>
<organism evidence="2 3">
    <name type="scientific">Marchantia polymorpha</name>
    <name type="common">Common liverwort</name>
    <name type="synonym">Marchantia aquatica</name>
    <dbReference type="NCBI Taxonomy" id="3197"/>
    <lineage>
        <taxon>Eukaryota</taxon>
        <taxon>Viridiplantae</taxon>
        <taxon>Streptophyta</taxon>
        <taxon>Embryophyta</taxon>
        <taxon>Marchantiophyta</taxon>
        <taxon>Marchantiopsida</taxon>
        <taxon>Marchantiidae</taxon>
        <taxon>Marchantiales</taxon>
        <taxon>Marchantiaceae</taxon>
        <taxon>Marchantia</taxon>
    </lineage>
</organism>
<sequence length="251" mass="28507">MSRLCKEDVRIGTFGTLLIHFPVRGGTSILLEVHPVEDQGKESSAESGRGGWFWLPRDPCHDGSRDLPRVLLSHRRASVALGRIRRPGPRRADVSRLRRARNREFPLQRRRFKKFRPRAQEARKQPPSCPPPTIPLDETSETADELPFTLGGTARRGSHAWIVEPCAGRRCFLPIIAVQCRGARLCTAPQRLIEPNVFTRRDCTCLVAVSLVALSSRGRKSTCVCFTYRVSKLQIESKSWTFEYGHHERDD</sequence>
<protein>
    <submittedName>
        <fullName evidence="2">Uncharacterized protein</fullName>
    </submittedName>
</protein>
<dbReference type="EMBL" id="KZ772706">
    <property type="protein sequence ID" value="PTQ41399.1"/>
    <property type="molecule type" value="Genomic_DNA"/>
</dbReference>
<evidence type="ECO:0000256" key="1">
    <source>
        <dbReference type="SAM" id="MobiDB-lite"/>
    </source>
</evidence>
<dbReference type="Proteomes" id="UP000244005">
    <property type="component" value="Unassembled WGS sequence"/>
</dbReference>
<dbReference type="Gramene" id="Mp6g05080.1">
    <property type="protein sequence ID" value="Mp6g05080.1.cds"/>
    <property type="gene ID" value="Mp6g05080"/>
</dbReference>
<feature type="region of interest" description="Disordered" evidence="1">
    <location>
        <begin position="117"/>
        <end position="140"/>
    </location>
</feature>
<evidence type="ECO:0000313" key="3">
    <source>
        <dbReference type="Proteomes" id="UP000244005"/>
    </source>
</evidence>
<gene>
    <name evidence="2" type="ORF">MARPO_0034s0009</name>
</gene>
<accession>A0A2R6X5P6</accession>
<evidence type="ECO:0000313" key="2">
    <source>
        <dbReference type="EMBL" id="PTQ41399.1"/>
    </source>
</evidence>
<reference evidence="3" key="1">
    <citation type="journal article" date="2017" name="Cell">
        <title>Insights into land plant evolution garnered from the Marchantia polymorpha genome.</title>
        <authorList>
            <person name="Bowman J.L."/>
            <person name="Kohchi T."/>
            <person name="Yamato K.T."/>
            <person name="Jenkins J."/>
            <person name="Shu S."/>
            <person name="Ishizaki K."/>
            <person name="Yamaoka S."/>
            <person name="Nishihama R."/>
            <person name="Nakamura Y."/>
            <person name="Berger F."/>
            <person name="Adam C."/>
            <person name="Aki S.S."/>
            <person name="Althoff F."/>
            <person name="Araki T."/>
            <person name="Arteaga-Vazquez M.A."/>
            <person name="Balasubrmanian S."/>
            <person name="Barry K."/>
            <person name="Bauer D."/>
            <person name="Boehm C.R."/>
            <person name="Briginshaw L."/>
            <person name="Caballero-Perez J."/>
            <person name="Catarino B."/>
            <person name="Chen F."/>
            <person name="Chiyoda S."/>
            <person name="Chovatia M."/>
            <person name="Davies K.M."/>
            <person name="Delmans M."/>
            <person name="Demura T."/>
            <person name="Dierschke T."/>
            <person name="Dolan L."/>
            <person name="Dorantes-Acosta A.E."/>
            <person name="Eklund D.M."/>
            <person name="Florent S.N."/>
            <person name="Flores-Sandoval E."/>
            <person name="Fujiyama A."/>
            <person name="Fukuzawa H."/>
            <person name="Galik B."/>
            <person name="Grimanelli D."/>
            <person name="Grimwood J."/>
            <person name="Grossniklaus U."/>
            <person name="Hamada T."/>
            <person name="Haseloff J."/>
            <person name="Hetherington A.J."/>
            <person name="Higo A."/>
            <person name="Hirakawa Y."/>
            <person name="Hundley H.N."/>
            <person name="Ikeda Y."/>
            <person name="Inoue K."/>
            <person name="Inoue S.I."/>
            <person name="Ishida S."/>
            <person name="Jia Q."/>
            <person name="Kakita M."/>
            <person name="Kanazawa T."/>
            <person name="Kawai Y."/>
            <person name="Kawashima T."/>
            <person name="Kennedy M."/>
            <person name="Kinose K."/>
            <person name="Kinoshita T."/>
            <person name="Kohara Y."/>
            <person name="Koide E."/>
            <person name="Komatsu K."/>
            <person name="Kopischke S."/>
            <person name="Kubo M."/>
            <person name="Kyozuka J."/>
            <person name="Lagercrantz U."/>
            <person name="Lin S.S."/>
            <person name="Lindquist E."/>
            <person name="Lipzen A.M."/>
            <person name="Lu C.W."/>
            <person name="De Luna E."/>
            <person name="Martienssen R.A."/>
            <person name="Minamino N."/>
            <person name="Mizutani M."/>
            <person name="Mizutani M."/>
            <person name="Mochizuki N."/>
            <person name="Monte I."/>
            <person name="Mosher R."/>
            <person name="Nagasaki H."/>
            <person name="Nakagami H."/>
            <person name="Naramoto S."/>
            <person name="Nishitani K."/>
            <person name="Ohtani M."/>
            <person name="Okamoto T."/>
            <person name="Okumura M."/>
            <person name="Phillips J."/>
            <person name="Pollak B."/>
            <person name="Reinders A."/>
            <person name="Rovekamp M."/>
            <person name="Sano R."/>
            <person name="Sawa S."/>
            <person name="Schmid M.W."/>
            <person name="Shirakawa M."/>
            <person name="Solano R."/>
            <person name="Spunde A."/>
            <person name="Suetsugu N."/>
            <person name="Sugano S."/>
            <person name="Sugiyama A."/>
            <person name="Sun R."/>
            <person name="Suzuki Y."/>
            <person name="Takenaka M."/>
            <person name="Takezawa D."/>
            <person name="Tomogane H."/>
            <person name="Tsuzuki M."/>
            <person name="Ueda T."/>
            <person name="Umeda M."/>
            <person name="Ward J.M."/>
            <person name="Watanabe Y."/>
            <person name="Yazaki K."/>
            <person name="Yokoyama R."/>
            <person name="Yoshitake Y."/>
            <person name="Yotsui I."/>
            <person name="Zachgo S."/>
            <person name="Schmutz J."/>
        </authorList>
    </citation>
    <scope>NUCLEOTIDE SEQUENCE [LARGE SCALE GENOMIC DNA]</scope>
    <source>
        <strain evidence="3">Tak-1</strain>
    </source>
</reference>
<proteinExistence type="predicted"/>